<organism evidence="5 6">
    <name type="scientific">Ulvibacterium marinum</name>
    <dbReference type="NCBI Taxonomy" id="2419782"/>
    <lineage>
        <taxon>Bacteria</taxon>
        <taxon>Pseudomonadati</taxon>
        <taxon>Bacteroidota</taxon>
        <taxon>Flavobacteriia</taxon>
        <taxon>Flavobacteriales</taxon>
        <taxon>Flavobacteriaceae</taxon>
        <taxon>Ulvibacterium</taxon>
    </lineage>
</organism>
<dbReference type="SUPFAM" id="SSF48452">
    <property type="entry name" value="TPR-like"/>
    <property type="match status" value="1"/>
</dbReference>
<dbReference type="SUPFAM" id="SSF53474">
    <property type="entry name" value="alpha/beta-Hydrolases"/>
    <property type="match status" value="1"/>
</dbReference>
<gene>
    <name evidence="5" type="ORF">D7Z94_13895</name>
</gene>
<dbReference type="InterPro" id="IPR011990">
    <property type="entry name" value="TPR-like_helical_dom_sf"/>
</dbReference>
<keyword evidence="3" id="KW-0443">Lipid metabolism</keyword>
<dbReference type="PANTHER" id="PTHR10272:SF0">
    <property type="entry name" value="PLATELET-ACTIVATING FACTOR ACETYLHYDROLASE"/>
    <property type="match status" value="1"/>
</dbReference>
<dbReference type="PROSITE" id="PS50293">
    <property type="entry name" value="TPR_REGION"/>
    <property type="match status" value="1"/>
</dbReference>
<dbReference type="PROSITE" id="PS50005">
    <property type="entry name" value="TPR"/>
    <property type="match status" value="1"/>
</dbReference>
<evidence type="ECO:0000256" key="1">
    <source>
        <dbReference type="ARBA" id="ARBA00022801"/>
    </source>
</evidence>
<dbReference type="InterPro" id="IPR019734">
    <property type="entry name" value="TPR_rpt"/>
</dbReference>
<reference evidence="5 6" key="1">
    <citation type="submission" date="2018-10" db="EMBL/GenBank/DDBJ databases">
        <title>Ulvibacterium marinum gen. nov., sp. nov., a novel marine bacterium of the family Flavobacteriaceae, isolated from a culture of the green alga Ulva prolifera.</title>
        <authorList>
            <person name="Zhang Z."/>
        </authorList>
    </citation>
    <scope>NUCLEOTIDE SEQUENCE [LARGE SCALE GENOMIC DNA]</scope>
    <source>
        <strain evidence="5 6">CCMM003</strain>
    </source>
</reference>
<dbReference type="Pfam" id="PF00515">
    <property type="entry name" value="TPR_1"/>
    <property type="match status" value="1"/>
</dbReference>
<dbReference type="EMBL" id="RBCJ01000003">
    <property type="protein sequence ID" value="RKN79402.1"/>
    <property type="molecule type" value="Genomic_DNA"/>
</dbReference>
<keyword evidence="6" id="KW-1185">Reference proteome</keyword>
<evidence type="ECO:0000256" key="2">
    <source>
        <dbReference type="ARBA" id="ARBA00022963"/>
    </source>
</evidence>
<dbReference type="Proteomes" id="UP000276603">
    <property type="component" value="Unassembled WGS sequence"/>
</dbReference>
<feature type="repeat" description="TPR" evidence="4">
    <location>
        <begin position="569"/>
        <end position="602"/>
    </location>
</feature>
<dbReference type="PANTHER" id="PTHR10272">
    <property type="entry name" value="PLATELET-ACTIVATING FACTOR ACETYLHYDROLASE"/>
    <property type="match status" value="1"/>
</dbReference>
<keyword evidence="1" id="KW-0378">Hydrolase</keyword>
<comment type="caution">
    <text evidence="5">The sequence shown here is derived from an EMBL/GenBank/DDBJ whole genome shotgun (WGS) entry which is preliminary data.</text>
</comment>
<proteinExistence type="predicted"/>
<evidence type="ECO:0000256" key="4">
    <source>
        <dbReference type="PROSITE-ProRule" id="PRU00339"/>
    </source>
</evidence>
<protein>
    <submittedName>
        <fullName evidence="5">Tetratricopeptide repeat protein</fullName>
    </submittedName>
</protein>
<dbReference type="Gene3D" id="1.25.40.10">
    <property type="entry name" value="Tetratricopeptide repeat domain"/>
    <property type="match status" value="1"/>
</dbReference>
<evidence type="ECO:0000313" key="5">
    <source>
        <dbReference type="EMBL" id="RKN79402.1"/>
    </source>
</evidence>
<dbReference type="GO" id="GO:0016042">
    <property type="term" value="P:lipid catabolic process"/>
    <property type="evidence" value="ECO:0007669"/>
    <property type="project" value="UniProtKB-KW"/>
</dbReference>
<sequence>MGVTVYSSQTFGDLYKKMLLSLSYPISTGAVRTISSPKKFQQSFYNSTVMISVISRLLFYGILCYCTAMAQESSLSISEPYGNYGVGFQTFNILDKSRSFSLDRNSPGMGSDKTIFRPIQVCVWYPAEAVDKSPMKYDEYFFLMAHETGKIDLSKTSRDSLLENFLETEQVDTKILEKELKVNMRAIENAAPNTTQKFPVLIYGPSWSSSAYENALLSEFLASHGYVVISSPSVGPEKRDMPISRIGVETQARDMEFLFSILDTLPNADTDRVAIAGFSLGGLSNVLMMARNSSVDAWIGIDPSIHEAYDFFEDSPYEDYRRFSKPTLFINSLGYMNELPFYDKLVYSDAYMVNLPQLEHTDLASQFIKLFGSNDTKENVAVKVKGYNLVAKYVLAFLNGVFRDKLDYRDMTRKYFDSNQIDPSFTQIKTKKGLPKVEALFDRYIKGKVKNLVSFLDSTVSKEQHMIYPEADLQKLIYLAAQNNLSQTSRELMAWYKSNYRGAFHNKVLKHITFDQMLEFFLEVYRTNEKCDFDYYQLNHTAQLLSMGGKGEESLKYFILNTQLHPTNYQAYFNLGIGYFRMDDFEKARINFKKCLELNPDERFKGLAKDFLSKSRDKK</sequence>
<keyword evidence="4" id="KW-0802">TPR repeat</keyword>
<dbReference type="SMART" id="SM00028">
    <property type="entry name" value="TPR"/>
    <property type="match status" value="1"/>
</dbReference>
<name>A0A3B0C261_9FLAO</name>
<dbReference type="InterPro" id="IPR029058">
    <property type="entry name" value="AB_hydrolase_fold"/>
</dbReference>
<dbReference type="AlphaFoldDB" id="A0A3B0C261"/>
<evidence type="ECO:0000313" key="6">
    <source>
        <dbReference type="Proteomes" id="UP000276603"/>
    </source>
</evidence>
<evidence type="ECO:0000256" key="3">
    <source>
        <dbReference type="ARBA" id="ARBA00023098"/>
    </source>
</evidence>
<dbReference type="Gene3D" id="3.40.50.1820">
    <property type="entry name" value="alpha/beta hydrolase"/>
    <property type="match status" value="1"/>
</dbReference>
<accession>A0A3B0C261</accession>
<keyword evidence="2" id="KW-0442">Lipid degradation</keyword>
<dbReference type="GO" id="GO:0003847">
    <property type="term" value="F:1-alkyl-2-acetylglycerophosphocholine esterase activity"/>
    <property type="evidence" value="ECO:0007669"/>
    <property type="project" value="TreeGrafter"/>
</dbReference>